<protein>
    <recommendedName>
        <fullName evidence="2">YrhK domain-containing protein</fullName>
    </recommendedName>
</protein>
<dbReference type="OrthoDB" id="5862062at2"/>
<feature type="domain" description="YrhK" evidence="2">
    <location>
        <begin position="21"/>
        <end position="75"/>
    </location>
</feature>
<evidence type="ECO:0000259" key="2">
    <source>
        <dbReference type="Pfam" id="PF14145"/>
    </source>
</evidence>
<evidence type="ECO:0000256" key="1">
    <source>
        <dbReference type="SAM" id="Phobius"/>
    </source>
</evidence>
<name>A0A1Y5THD8_9RHOB</name>
<dbReference type="Pfam" id="PF14145">
    <property type="entry name" value="YrhK"/>
    <property type="match status" value="1"/>
</dbReference>
<evidence type="ECO:0000313" key="3">
    <source>
        <dbReference type="EMBL" id="SLN63954.1"/>
    </source>
</evidence>
<dbReference type="Proteomes" id="UP000193307">
    <property type="component" value="Unassembled WGS sequence"/>
</dbReference>
<keyword evidence="4" id="KW-1185">Reference proteome</keyword>
<feature type="transmembrane region" description="Helical" evidence="1">
    <location>
        <begin position="21"/>
        <end position="45"/>
    </location>
</feature>
<dbReference type="STRING" id="658057.SAMN04488032_113108"/>
<feature type="transmembrane region" description="Helical" evidence="1">
    <location>
        <begin position="51"/>
        <end position="70"/>
    </location>
</feature>
<sequence length="98" mass="11210">MKLFDTNFHEMSDDSRRIYALYEMAHTLVDLAAALCFIVGSVFFFSEELQYAGTWLFVIGSILFAVKPTLRFARELKLLSLGRLKAADQPADDEKDIR</sequence>
<dbReference type="AlphaFoldDB" id="A0A1Y5THD8"/>
<keyword evidence="1" id="KW-0812">Transmembrane</keyword>
<keyword evidence="1" id="KW-1133">Transmembrane helix</keyword>
<accession>A0A1Y5THD8</accession>
<organism evidence="3 4">
    <name type="scientific">Pacificibacter marinus</name>
    <dbReference type="NCBI Taxonomy" id="658057"/>
    <lineage>
        <taxon>Bacteria</taxon>
        <taxon>Pseudomonadati</taxon>
        <taxon>Pseudomonadota</taxon>
        <taxon>Alphaproteobacteria</taxon>
        <taxon>Rhodobacterales</taxon>
        <taxon>Roseobacteraceae</taxon>
        <taxon>Pacificibacter</taxon>
    </lineage>
</organism>
<keyword evidence="1" id="KW-0472">Membrane</keyword>
<proteinExistence type="predicted"/>
<evidence type="ECO:0000313" key="4">
    <source>
        <dbReference type="Proteomes" id="UP000193307"/>
    </source>
</evidence>
<dbReference type="EMBL" id="FWFW01000013">
    <property type="protein sequence ID" value="SLN63954.1"/>
    <property type="molecule type" value="Genomic_DNA"/>
</dbReference>
<dbReference type="InterPro" id="IPR025424">
    <property type="entry name" value="YrhK_domain"/>
</dbReference>
<reference evidence="3 4" key="1">
    <citation type="submission" date="2017-03" db="EMBL/GenBank/DDBJ databases">
        <authorList>
            <person name="Afonso C.L."/>
            <person name="Miller P.J."/>
            <person name="Scott M.A."/>
            <person name="Spackman E."/>
            <person name="Goraichik I."/>
            <person name="Dimitrov K.M."/>
            <person name="Suarez D.L."/>
            <person name="Swayne D.E."/>
        </authorList>
    </citation>
    <scope>NUCLEOTIDE SEQUENCE [LARGE SCALE GENOMIC DNA]</scope>
    <source>
        <strain evidence="3 4">CECT 7971</strain>
    </source>
</reference>
<gene>
    <name evidence="3" type="ORF">PAM7971_03344</name>
</gene>
<dbReference type="RefSeq" id="WP_085850431.1">
    <property type="nucleotide sequence ID" value="NZ_FNZV01000013.1"/>
</dbReference>